<evidence type="ECO:0000313" key="1">
    <source>
        <dbReference type="EMBL" id="GAG66127.1"/>
    </source>
</evidence>
<dbReference type="SUPFAM" id="SSF48452">
    <property type="entry name" value="TPR-like"/>
    <property type="match status" value="1"/>
</dbReference>
<dbReference type="AlphaFoldDB" id="X1A7M0"/>
<organism evidence="1">
    <name type="scientific">marine sediment metagenome</name>
    <dbReference type="NCBI Taxonomy" id="412755"/>
    <lineage>
        <taxon>unclassified sequences</taxon>
        <taxon>metagenomes</taxon>
        <taxon>ecological metagenomes</taxon>
    </lineage>
</organism>
<name>X1A7M0_9ZZZZ</name>
<dbReference type="Pfam" id="PF13432">
    <property type="entry name" value="TPR_16"/>
    <property type="match status" value="1"/>
</dbReference>
<reference evidence="1" key="1">
    <citation type="journal article" date="2014" name="Front. Microbiol.">
        <title>High frequency of phylogenetically diverse reductive dehalogenase-homologous genes in deep subseafloor sedimentary metagenomes.</title>
        <authorList>
            <person name="Kawai M."/>
            <person name="Futagami T."/>
            <person name="Toyoda A."/>
            <person name="Takaki Y."/>
            <person name="Nishi S."/>
            <person name="Hori S."/>
            <person name="Arai W."/>
            <person name="Tsubouchi T."/>
            <person name="Morono Y."/>
            <person name="Uchiyama I."/>
            <person name="Ito T."/>
            <person name="Fujiyama A."/>
            <person name="Inagaki F."/>
            <person name="Takami H."/>
        </authorList>
    </citation>
    <scope>NUCLEOTIDE SEQUENCE</scope>
    <source>
        <strain evidence="1">Expedition CK06-06</strain>
    </source>
</reference>
<proteinExistence type="predicted"/>
<dbReference type="Gene3D" id="1.25.40.10">
    <property type="entry name" value="Tetratricopeptide repeat domain"/>
    <property type="match status" value="2"/>
</dbReference>
<comment type="caution">
    <text evidence="1">The sequence shown here is derived from an EMBL/GenBank/DDBJ whole genome shotgun (WGS) entry which is preliminary data.</text>
</comment>
<dbReference type="InterPro" id="IPR011990">
    <property type="entry name" value="TPR-like_helical_dom_sf"/>
</dbReference>
<dbReference type="InterPro" id="IPR019734">
    <property type="entry name" value="TPR_rpt"/>
</dbReference>
<dbReference type="EMBL" id="BART01007943">
    <property type="protein sequence ID" value="GAG66127.1"/>
    <property type="molecule type" value="Genomic_DNA"/>
</dbReference>
<feature type="non-terminal residue" evidence="1">
    <location>
        <position position="1"/>
    </location>
</feature>
<accession>X1A7M0</accession>
<dbReference type="PROSITE" id="PS50005">
    <property type="entry name" value="TPR"/>
    <property type="match status" value="1"/>
</dbReference>
<gene>
    <name evidence="1" type="ORF">S01H4_17963</name>
</gene>
<dbReference type="Gene3D" id="3.40.50.10070">
    <property type="entry name" value="TolB, N-terminal domain"/>
    <property type="match status" value="1"/>
</dbReference>
<protein>
    <submittedName>
        <fullName evidence="1">Uncharacterized protein</fullName>
    </submittedName>
</protein>
<sequence>IVDRLIPEASVVTEVAETEPVAAALNDTSIAVLPFADLSPDKDQQYFTDGLSEELLNLLVRVDGLRVASRTSSFAYRDSTLGVPDISKALNVGHVLEGSVRKDRDRIRITAQLIEAGTDSHLWSENFDRELVDIFAIQDEIANAIVRALAGELNVGGDKAVSVEAATDNLDAYEMYLAGRELYLSRIDLGESIRLLRAATELDPNFARAWEGLAAAEVIGDAWLAKDDIDHLALAEEAANRALVLNPDLSMPMAVLGLLAESIDKDIVASMELYEEAIKRDPKNTTAWLWKGILFDFAGFMDEAIEAFQQCLAIDPGYLNCKQIMAYLCVILLVELVGYAGFELLPPV</sequence>